<name>A0A8J5C6N8_ZINOF</name>
<evidence type="ECO:0000313" key="2">
    <source>
        <dbReference type="Proteomes" id="UP000734854"/>
    </source>
</evidence>
<dbReference type="Pfam" id="PF04398">
    <property type="entry name" value="DUF538"/>
    <property type="match status" value="1"/>
</dbReference>
<reference evidence="1 2" key="1">
    <citation type="submission" date="2020-08" db="EMBL/GenBank/DDBJ databases">
        <title>Plant Genome Project.</title>
        <authorList>
            <person name="Zhang R.-G."/>
        </authorList>
    </citation>
    <scope>NUCLEOTIDE SEQUENCE [LARGE SCALE GENOMIC DNA]</scope>
    <source>
        <tissue evidence="1">Rhizome</tissue>
    </source>
</reference>
<evidence type="ECO:0000313" key="1">
    <source>
        <dbReference type="EMBL" id="KAG6468460.1"/>
    </source>
</evidence>
<dbReference type="Proteomes" id="UP000734854">
    <property type="component" value="Unassembled WGS sequence"/>
</dbReference>
<sequence length="391" mass="43761">MGFSLGIKKKSFSVASNGYFVIDLYGECYVDFEYVVYYAPRVSGFLGYDSISNLEGVQIRSYLIWYGVSYIKPEISVPAGSVSFTDSHPERHDRICHHWKSAIECQIKLSYVTPDISSILPEESGFEPLPRDVQLKLSLPATTEDRIPRCRATDYSLTLVSFIRYRITHTSYLRSIHSILTSIQHKRFPTSDQQASGTRADDKSKGKVIEVGLPSNPRTLPHAEDLGHGIDRAESHRAEGRWRCSGSRDGSSVRDDELLLTSIISYCEFPALEFENLKTFDTSKSFDIQVSLEEGPTIICPYSKRNFMYSKLSLPVCPLDTRSPDLPLIKPFCPLGQPFCSIDLSDLPRPLVLLSRSARSVNTVQTAFIAWQKPAPAGSLRLSAQVISVVS</sequence>
<keyword evidence="2" id="KW-1185">Reference proteome</keyword>
<organism evidence="1 2">
    <name type="scientific">Zingiber officinale</name>
    <name type="common">Ginger</name>
    <name type="synonym">Amomum zingiber</name>
    <dbReference type="NCBI Taxonomy" id="94328"/>
    <lineage>
        <taxon>Eukaryota</taxon>
        <taxon>Viridiplantae</taxon>
        <taxon>Streptophyta</taxon>
        <taxon>Embryophyta</taxon>
        <taxon>Tracheophyta</taxon>
        <taxon>Spermatophyta</taxon>
        <taxon>Magnoliopsida</taxon>
        <taxon>Liliopsida</taxon>
        <taxon>Zingiberales</taxon>
        <taxon>Zingiberaceae</taxon>
        <taxon>Zingiber</taxon>
    </lineage>
</organism>
<gene>
    <name evidence="1" type="ORF">ZIOFF_073147</name>
</gene>
<dbReference type="SUPFAM" id="SSF141562">
    <property type="entry name" value="At5g01610-like"/>
    <property type="match status" value="1"/>
</dbReference>
<dbReference type="Gene3D" id="2.30.240.10">
    <property type="entry name" value="At5g01610-like"/>
    <property type="match status" value="1"/>
</dbReference>
<comment type="caution">
    <text evidence="1">The sequence shown here is derived from an EMBL/GenBank/DDBJ whole genome shotgun (WGS) entry which is preliminary data.</text>
</comment>
<protein>
    <submittedName>
        <fullName evidence="1">Uncharacterized protein</fullName>
    </submittedName>
</protein>
<dbReference type="PANTHER" id="PTHR31676">
    <property type="entry name" value="T31J12.3 PROTEIN-RELATED"/>
    <property type="match status" value="1"/>
</dbReference>
<dbReference type="PANTHER" id="PTHR31676:SF71">
    <property type="entry name" value="EXPRESSED PROTEIN"/>
    <property type="match status" value="1"/>
</dbReference>
<proteinExistence type="predicted"/>
<accession>A0A8J5C6N8</accession>
<dbReference type="InterPro" id="IPR036758">
    <property type="entry name" value="At5g01610-like"/>
</dbReference>
<dbReference type="AlphaFoldDB" id="A0A8J5C6N8"/>
<dbReference type="EMBL" id="JACMSC010000022">
    <property type="protein sequence ID" value="KAG6468460.1"/>
    <property type="molecule type" value="Genomic_DNA"/>
</dbReference>
<dbReference type="InterPro" id="IPR007493">
    <property type="entry name" value="DUF538"/>
</dbReference>